<dbReference type="AlphaFoldDB" id="A0A084J8I7"/>
<name>A0A084J8I7_9CLOT</name>
<dbReference type="eggNOG" id="ENOG502Z8X7">
    <property type="taxonomic scope" value="Bacteria"/>
</dbReference>
<dbReference type="RefSeq" id="WP_035134686.1">
    <property type="nucleotide sequence ID" value="NZ_JPMD01000038.1"/>
</dbReference>
<keyword evidence="2" id="KW-1185">Reference proteome</keyword>
<sequence>MNHKIQRINSYEDDRFDKTILNQHGAFIVDEKYKCSFKIINKDSAIVLFDKEVDIFQLIDEFRFYSEHIINFYEENMELIKTFTPNNIFHITIKDIQPSQFFVDIDKVKAIESFIKSEEDIIIPLTRINDSFVSLDGHTRLYYAVSKGYSKVKGYLTESGDYLEGFVEEARKRKIYSPYDLNLISHEEYKVKWDKFCDDFFSERE</sequence>
<evidence type="ECO:0008006" key="3">
    <source>
        <dbReference type="Google" id="ProtNLM"/>
    </source>
</evidence>
<dbReference type="Proteomes" id="UP000028542">
    <property type="component" value="Unassembled WGS sequence"/>
</dbReference>
<evidence type="ECO:0000313" key="1">
    <source>
        <dbReference type="EMBL" id="KEZ85271.1"/>
    </source>
</evidence>
<dbReference type="EMBL" id="JPMD01000038">
    <property type="protein sequence ID" value="KEZ85271.1"/>
    <property type="molecule type" value="Genomic_DNA"/>
</dbReference>
<evidence type="ECO:0000313" key="2">
    <source>
        <dbReference type="Proteomes" id="UP000028542"/>
    </source>
</evidence>
<protein>
    <recommendedName>
        <fullName evidence="3">ParB/Sulfiredoxin domain-containing protein</fullName>
    </recommendedName>
</protein>
<gene>
    <name evidence="1" type="ORF">IO99_15185</name>
</gene>
<comment type="caution">
    <text evidence="1">The sequence shown here is derived from an EMBL/GenBank/DDBJ whole genome shotgun (WGS) entry which is preliminary data.</text>
</comment>
<reference evidence="1 2" key="1">
    <citation type="submission" date="2014-07" db="EMBL/GenBank/DDBJ databases">
        <title>Draft genome of Clostridium sulfidigenes 113A isolated from sediments associated with methane hydrate from Krishna Godavari basin.</title>
        <authorList>
            <person name="Honkalas V.S."/>
            <person name="Dabir A.P."/>
            <person name="Arora P."/>
            <person name="Dhakephalkar P.K."/>
        </authorList>
    </citation>
    <scope>NUCLEOTIDE SEQUENCE [LARGE SCALE GENOMIC DNA]</scope>
    <source>
        <strain evidence="1 2">113A</strain>
    </source>
</reference>
<accession>A0A084J8I7</accession>
<organism evidence="1 2">
    <name type="scientific">Clostridium sulfidigenes</name>
    <dbReference type="NCBI Taxonomy" id="318464"/>
    <lineage>
        <taxon>Bacteria</taxon>
        <taxon>Bacillati</taxon>
        <taxon>Bacillota</taxon>
        <taxon>Clostridia</taxon>
        <taxon>Eubacteriales</taxon>
        <taxon>Clostridiaceae</taxon>
        <taxon>Clostridium</taxon>
    </lineage>
</organism>
<proteinExistence type="predicted"/>